<feature type="compositionally biased region" description="Polar residues" evidence="1">
    <location>
        <begin position="226"/>
        <end position="236"/>
    </location>
</feature>
<feature type="region of interest" description="Disordered" evidence="1">
    <location>
        <begin position="106"/>
        <end position="140"/>
    </location>
</feature>
<protein>
    <submittedName>
        <fullName evidence="3">Uncharacterized protein</fullName>
    </submittedName>
</protein>
<name>A0A8T2PQ18_9TELE</name>
<keyword evidence="2" id="KW-0732">Signal</keyword>
<keyword evidence="4" id="KW-1185">Reference proteome</keyword>
<gene>
    <name evidence="3" type="ORF">JZ751_018059</name>
</gene>
<feature type="chain" id="PRO_5035936529" evidence="2">
    <location>
        <begin position="19"/>
        <end position="274"/>
    </location>
</feature>
<accession>A0A8T2PQ18</accession>
<organism evidence="3 4">
    <name type="scientific">Albula glossodonta</name>
    <name type="common">roundjaw bonefish</name>
    <dbReference type="NCBI Taxonomy" id="121402"/>
    <lineage>
        <taxon>Eukaryota</taxon>
        <taxon>Metazoa</taxon>
        <taxon>Chordata</taxon>
        <taxon>Craniata</taxon>
        <taxon>Vertebrata</taxon>
        <taxon>Euteleostomi</taxon>
        <taxon>Actinopterygii</taxon>
        <taxon>Neopterygii</taxon>
        <taxon>Teleostei</taxon>
        <taxon>Albuliformes</taxon>
        <taxon>Albulidae</taxon>
        <taxon>Albula</taxon>
    </lineage>
</organism>
<dbReference type="AlphaFoldDB" id="A0A8T2PQ18"/>
<feature type="signal peptide" evidence="2">
    <location>
        <begin position="1"/>
        <end position="18"/>
    </location>
</feature>
<proteinExistence type="predicted"/>
<comment type="caution">
    <text evidence="3">The sequence shown here is derived from an EMBL/GenBank/DDBJ whole genome shotgun (WGS) entry which is preliminary data.</text>
</comment>
<evidence type="ECO:0000256" key="2">
    <source>
        <dbReference type="SAM" id="SignalP"/>
    </source>
</evidence>
<reference evidence="3" key="1">
    <citation type="thesis" date="2021" institute="BYU ScholarsArchive" country="Provo, UT, USA">
        <title>Applications of and Algorithms for Genome Assembly and Genomic Analyses with an Emphasis on Marine Teleosts.</title>
        <authorList>
            <person name="Pickett B.D."/>
        </authorList>
    </citation>
    <scope>NUCLEOTIDE SEQUENCE</scope>
    <source>
        <strain evidence="3">HI-2016</strain>
    </source>
</reference>
<evidence type="ECO:0000313" key="3">
    <source>
        <dbReference type="EMBL" id="KAG9353460.1"/>
    </source>
</evidence>
<sequence>MKKAALFGLNWLLVGQQGSPWHDIPPHPHPPLPALQLPAHASYTGHPATHKIHLGKCDDRSGGNTRQVIRRAHERLLKTFGGFLHSSVGIESPLLGHVATCEKDSSLGPHMRKLSSADDDDGGNDDDGNHNCDDDDNLPAARSGVTAWDSTYVNANLDLRHRIYLPRCSERDKHLSVSGEGKAPYYTRKSNLTGKTRGCRIALRREPRRRKPFTSVCEMQRRTGTDQRGASVSSRGRLQERPTPLARSRKVPRPIAKYGDWRSMRRLPPDVTAQ</sequence>
<evidence type="ECO:0000313" key="4">
    <source>
        <dbReference type="Proteomes" id="UP000824540"/>
    </source>
</evidence>
<feature type="compositionally biased region" description="Acidic residues" evidence="1">
    <location>
        <begin position="117"/>
        <end position="126"/>
    </location>
</feature>
<feature type="region of interest" description="Disordered" evidence="1">
    <location>
        <begin position="221"/>
        <end position="274"/>
    </location>
</feature>
<evidence type="ECO:0000256" key="1">
    <source>
        <dbReference type="SAM" id="MobiDB-lite"/>
    </source>
</evidence>
<dbReference type="Proteomes" id="UP000824540">
    <property type="component" value="Unassembled WGS sequence"/>
</dbReference>
<dbReference type="EMBL" id="JAFBMS010000004">
    <property type="protein sequence ID" value="KAG9353460.1"/>
    <property type="molecule type" value="Genomic_DNA"/>
</dbReference>